<keyword evidence="2" id="KW-1185">Reference proteome</keyword>
<proteinExistence type="predicted"/>
<accession>A0ABQ2HH88</accession>
<dbReference type="RefSeq" id="WP_019942553.1">
    <property type="nucleotide sequence ID" value="NZ_BMLI01000001.1"/>
</dbReference>
<reference evidence="2" key="1">
    <citation type="journal article" date="2019" name="Int. J. Syst. Evol. Microbiol.">
        <title>The Global Catalogue of Microorganisms (GCM) 10K type strain sequencing project: providing services to taxonomists for standard genome sequencing and annotation.</title>
        <authorList>
            <consortium name="The Broad Institute Genomics Platform"/>
            <consortium name="The Broad Institute Genome Sequencing Center for Infectious Disease"/>
            <person name="Wu L."/>
            <person name="Ma J."/>
        </authorList>
    </citation>
    <scope>NUCLEOTIDE SEQUENCE [LARGE SCALE GENOMIC DNA]</scope>
    <source>
        <strain evidence="2">CGMCC 1.6375</strain>
    </source>
</reference>
<dbReference type="EMBL" id="BMLI01000001">
    <property type="protein sequence ID" value="GGM81697.1"/>
    <property type="molecule type" value="Genomic_DNA"/>
</dbReference>
<protein>
    <submittedName>
        <fullName evidence="1">Uncharacterized protein</fullName>
    </submittedName>
</protein>
<dbReference type="Proteomes" id="UP000632339">
    <property type="component" value="Unassembled WGS sequence"/>
</dbReference>
<sequence>MRQNNKYLEKVYDEMDIYQQHMLGNRELTVQQKDTFDKIDIIRGWLREGLSDIQAITLAKSDPRVNVQDRRARELIAMAYQVFADLRQLRSRDGIKFMYAELLRHTADKVIKDYEALRDRGTDDKAAAALLREWKAMIKEAATIDGAYDTSKLPDDAKKKPTKIVIKRKTVIADSGKNSDELTEEAHYETVE</sequence>
<name>A0ABQ2HH88_9BACT</name>
<organism evidence="1 2">
    <name type="scientific">Dyadobacter beijingensis</name>
    <dbReference type="NCBI Taxonomy" id="365489"/>
    <lineage>
        <taxon>Bacteria</taxon>
        <taxon>Pseudomonadati</taxon>
        <taxon>Bacteroidota</taxon>
        <taxon>Cytophagia</taxon>
        <taxon>Cytophagales</taxon>
        <taxon>Spirosomataceae</taxon>
        <taxon>Dyadobacter</taxon>
    </lineage>
</organism>
<evidence type="ECO:0000313" key="1">
    <source>
        <dbReference type="EMBL" id="GGM81697.1"/>
    </source>
</evidence>
<evidence type="ECO:0000313" key="2">
    <source>
        <dbReference type="Proteomes" id="UP000632339"/>
    </source>
</evidence>
<gene>
    <name evidence="1" type="ORF">GCM10010967_11830</name>
</gene>
<comment type="caution">
    <text evidence="1">The sequence shown here is derived from an EMBL/GenBank/DDBJ whole genome shotgun (WGS) entry which is preliminary data.</text>
</comment>